<sequence length="899" mass="99543">MAASDVGSWLEVDPQTDTGSCCSRLKIFGAAKALTWWRDTTDPVVLNSPWLRRGTGRFFRALCTLGQIGAWLCMLLPEPAKMWAYAFPETPHGGRSSYRDIPVFALMAVCLALSSGTSLWTSRESFRGSMFFGIGSAISVQLLSARWHYHYFAHEFSFSFVIAVMCHCNVHPVVLFLVVFYHFLRISGDNLIQGALVPCLSIMTFECTMLVALTWDFTLRVKAVCSGVLFGENDEVLESPVAGRSARRVCWVSGVNQWILWAATMIHNSVESTRDWQDAVFLRNHIPICSVAVPFLAVGLVVLALCSKRRISRCRGTSCTSSAWHEDFAMAFFCCAPAVLLMVNFRLACIEYMHMEIKLPTWYDFQDETIRRSLLLCTTGLQTLIQAGCHPMICAAAAASLTAASVSMPLGEMDFSPVVIQSALAWLLVVSHLIDFFARMRAIERGMQQSHQNAASALRLLACETDGVELPAINQEARPRVMHCEDPSLEVLAAPSGPSKHGPSAVVAVVRHAERADNMQTFDTWGCSKDAENFPHDPPITARGAEQAEQLADELKMKEIDFEVIVSSPFLRCLQTALILAEKFDAKVLIDQELGEVMGPPVFETKPPLPPRPWSNLKATLKASATSASSHERLQAGRLMGKGPQWKESLQQARLRYVKRYLDYLRRARHTKKSCLLVTHGYMVQACASVLPLNQHRKIVSVDYCGAAVAECHRVVKDGNRPDAFLPARAVSFDSGKHQAEKEEHVQNQFDEKNELIQDAKMRYWTLFLRGVRHVPAATPSNGSHLSGLSADLGHSWQDIVKLLGVLPPVAPAPSDSHSESACSFGTRTDTTISMKMIRDPDSAPKSPKNEHCVTVERTEVTQNEQPSAPKLKLLTSGLAARRGFRQSKVPATVVEDQV</sequence>
<proteinExistence type="predicted"/>
<keyword evidence="5" id="KW-1185">Reference proteome</keyword>
<dbReference type="AlphaFoldDB" id="A0A9P1GHD1"/>
<name>A0A9P1GHD1_9DINO</name>
<feature type="transmembrane region" description="Helical" evidence="1">
    <location>
        <begin position="160"/>
        <end position="183"/>
    </location>
</feature>
<dbReference type="Gene3D" id="3.40.50.1240">
    <property type="entry name" value="Phosphoglycerate mutase-like"/>
    <property type="match status" value="1"/>
</dbReference>
<feature type="transmembrane region" description="Helical" evidence="1">
    <location>
        <begin position="195"/>
        <end position="215"/>
    </location>
</feature>
<dbReference type="InterPro" id="IPR013078">
    <property type="entry name" value="His_Pase_superF_clade-1"/>
</dbReference>
<dbReference type="OrthoDB" id="433690at2759"/>
<feature type="transmembrane region" description="Helical" evidence="1">
    <location>
        <begin position="101"/>
        <end position="121"/>
    </location>
</feature>
<dbReference type="EMBL" id="CAMXCT010006001">
    <property type="protein sequence ID" value="CAI4013705.1"/>
    <property type="molecule type" value="Genomic_DNA"/>
</dbReference>
<accession>A0A9P1GHD1</accession>
<dbReference type="PANTHER" id="PTHR16469">
    <property type="entry name" value="UBIQUITIN-ASSOCIATED AND SH3 DOMAIN-CONTAINING BA-RELATED"/>
    <property type="match status" value="1"/>
</dbReference>
<dbReference type="EMBL" id="CAMXCT020006001">
    <property type="protein sequence ID" value="CAL1167080.1"/>
    <property type="molecule type" value="Genomic_DNA"/>
</dbReference>
<feature type="transmembrane region" description="Helical" evidence="1">
    <location>
        <begin position="128"/>
        <end position="148"/>
    </location>
</feature>
<evidence type="ECO:0000313" key="5">
    <source>
        <dbReference type="Proteomes" id="UP001152797"/>
    </source>
</evidence>
<feature type="transmembrane region" description="Helical" evidence="1">
    <location>
        <begin position="285"/>
        <end position="307"/>
    </location>
</feature>
<dbReference type="PANTHER" id="PTHR16469:SF27">
    <property type="entry name" value="UBIQUITIN-ASSOCIATED AND SH3 DOMAIN-CONTAINING BA-RELATED"/>
    <property type="match status" value="1"/>
</dbReference>
<dbReference type="InterPro" id="IPR051710">
    <property type="entry name" value="Phosphatase_SH3-domain"/>
</dbReference>
<reference evidence="2" key="1">
    <citation type="submission" date="2022-10" db="EMBL/GenBank/DDBJ databases">
        <authorList>
            <person name="Chen Y."/>
            <person name="Dougan E. K."/>
            <person name="Chan C."/>
            <person name="Rhodes N."/>
            <person name="Thang M."/>
        </authorList>
    </citation>
    <scope>NUCLEOTIDE SEQUENCE</scope>
</reference>
<reference evidence="3" key="2">
    <citation type="submission" date="2024-04" db="EMBL/GenBank/DDBJ databases">
        <authorList>
            <person name="Chen Y."/>
            <person name="Shah S."/>
            <person name="Dougan E. K."/>
            <person name="Thang M."/>
            <person name="Chan C."/>
        </authorList>
    </citation>
    <scope>NUCLEOTIDE SEQUENCE [LARGE SCALE GENOMIC DNA]</scope>
</reference>
<keyword evidence="1" id="KW-1133">Transmembrane helix</keyword>
<evidence type="ECO:0000313" key="3">
    <source>
        <dbReference type="EMBL" id="CAL1167080.1"/>
    </source>
</evidence>
<dbReference type="InterPro" id="IPR029033">
    <property type="entry name" value="His_PPase_superfam"/>
</dbReference>
<evidence type="ECO:0000313" key="4">
    <source>
        <dbReference type="EMBL" id="CAL4801017.1"/>
    </source>
</evidence>
<dbReference type="Proteomes" id="UP001152797">
    <property type="component" value="Unassembled WGS sequence"/>
</dbReference>
<organism evidence="2">
    <name type="scientific">Cladocopium goreaui</name>
    <dbReference type="NCBI Taxonomy" id="2562237"/>
    <lineage>
        <taxon>Eukaryota</taxon>
        <taxon>Sar</taxon>
        <taxon>Alveolata</taxon>
        <taxon>Dinophyceae</taxon>
        <taxon>Suessiales</taxon>
        <taxon>Symbiodiniaceae</taxon>
        <taxon>Cladocopium</taxon>
    </lineage>
</organism>
<protein>
    <submittedName>
        <fullName evidence="4">Inositol-pentakisphosphate 2-kinase (Ins(1,3,4,5,6)P5 2-kinase)</fullName>
    </submittedName>
</protein>
<dbReference type="SUPFAM" id="SSF53254">
    <property type="entry name" value="Phosphoglycerate mutase-like"/>
    <property type="match status" value="1"/>
</dbReference>
<feature type="transmembrane region" description="Helical" evidence="1">
    <location>
        <begin position="328"/>
        <end position="348"/>
    </location>
</feature>
<dbReference type="Pfam" id="PF00300">
    <property type="entry name" value="His_Phos_1"/>
    <property type="match status" value="1"/>
</dbReference>
<dbReference type="SMART" id="SM00855">
    <property type="entry name" value="PGAM"/>
    <property type="match status" value="1"/>
</dbReference>
<keyword evidence="1" id="KW-0472">Membrane</keyword>
<keyword evidence="1" id="KW-0812">Transmembrane</keyword>
<dbReference type="EMBL" id="CAMXCT030006001">
    <property type="protein sequence ID" value="CAL4801017.1"/>
    <property type="molecule type" value="Genomic_DNA"/>
</dbReference>
<evidence type="ECO:0000313" key="2">
    <source>
        <dbReference type="EMBL" id="CAI4013705.1"/>
    </source>
</evidence>
<comment type="caution">
    <text evidence="2">The sequence shown here is derived from an EMBL/GenBank/DDBJ whole genome shotgun (WGS) entry which is preliminary data.</text>
</comment>
<evidence type="ECO:0000256" key="1">
    <source>
        <dbReference type="SAM" id="Phobius"/>
    </source>
</evidence>
<dbReference type="CDD" id="cd07067">
    <property type="entry name" value="HP_PGM_like"/>
    <property type="match status" value="1"/>
</dbReference>
<gene>
    <name evidence="2" type="ORF">C1SCF055_LOCUS38659</name>
</gene>